<feature type="compositionally biased region" description="Low complexity" evidence="1">
    <location>
        <begin position="246"/>
        <end position="260"/>
    </location>
</feature>
<feature type="region of interest" description="Disordered" evidence="1">
    <location>
        <begin position="273"/>
        <end position="324"/>
    </location>
</feature>
<protein>
    <submittedName>
        <fullName evidence="3">LysM peptidoglycan-binding domain-containing protein</fullName>
    </submittedName>
</protein>
<dbReference type="EMBL" id="JAFBRM010000001">
    <property type="protein sequence ID" value="MBM1713228.1"/>
    <property type="molecule type" value="Genomic_DNA"/>
</dbReference>
<dbReference type="SMART" id="SM00257">
    <property type="entry name" value="LysM"/>
    <property type="match status" value="1"/>
</dbReference>
<feature type="domain" description="LysM" evidence="2">
    <location>
        <begin position="456"/>
        <end position="505"/>
    </location>
</feature>
<dbReference type="InterPro" id="IPR052196">
    <property type="entry name" value="Bact_Kbp"/>
</dbReference>
<evidence type="ECO:0000313" key="4">
    <source>
        <dbReference type="Proteomes" id="UP000732193"/>
    </source>
</evidence>
<dbReference type="CDD" id="cd00118">
    <property type="entry name" value="LysM"/>
    <property type="match status" value="1"/>
</dbReference>
<evidence type="ECO:0000259" key="2">
    <source>
        <dbReference type="PROSITE" id="PS51782"/>
    </source>
</evidence>
<dbReference type="PANTHER" id="PTHR34700:SF4">
    <property type="entry name" value="PHAGE-LIKE ELEMENT PBSX PROTEIN XKDP"/>
    <property type="match status" value="1"/>
</dbReference>
<proteinExistence type="predicted"/>
<dbReference type="Gene3D" id="3.10.350.10">
    <property type="entry name" value="LysM domain"/>
    <property type="match status" value="1"/>
</dbReference>
<accession>A0AAE2VXC6</accession>
<feature type="compositionally biased region" description="Low complexity" evidence="1">
    <location>
        <begin position="69"/>
        <end position="99"/>
    </location>
</feature>
<dbReference type="RefSeq" id="WP_203241639.1">
    <property type="nucleotide sequence ID" value="NZ_JAFBRH010000001.1"/>
</dbReference>
<feature type="region of interest" description="Disordered" evidence="1">
    <location>
        <begin position="235"/>
        <end position="260"/>
    </location>
</feature>
<name>A0AAE2VXC6_9RHOB</name>
<evidence type="ECO:0000256" key="1">
    <source>
        <dbReference type="SAM" id="MobiDB-lite"/>
    </source>
</evidence>
<sequence length="507" mass="51909">MRNFFAGFGNGSGAFAAAAVCLVLLAAGYYVQSGRGAVDAPERAALVAPTQAANDAQADDAAAREPDSAETAAKPQTQAEAEPEASAAPEQPEPVVEASTPDPAPSFDEVRREADGVTVIAGRAAPGTQVSVLQDGKVVAQAKADGSGKFATLALIAPDGKPHVLSLLQQGEAGETASEDEIILAPMAPVAVAAVEEQAPAASALVDEDAPAQDAAQDGAPQDEIAVTENELTQAGVSPADIAGGTPETEATAAAPDAAPETTLETAAIAAAPAQEATQAEEPASESDAEPLRTQNSAPQETQNAAAAPVTEQPNNTATDAPAVQETKAPEQVAVLKSTATGVELLNTPSPEAMTNVALDTISYSEVGEVELAGRAQSDTASVRVYLDNNSVISLPVDADGRWRGELPDVDEGIYTLRVDEVSSSGKVTSRVETPFKREASAVLEAAAAEQDGPISAITVQEGATLWAIARERYGDGALYVRVFEANNKSIRDPDLIYPGQVFDLPD</sequence>
<feature type="compositionally biased region" description="Low complexity" evidence="1">
    <location>
        <begin position="51"/>
        <end position="60"/>
    </location>
</feature>
<gene>
    <name evidence="3" type="ORF">JQV55_06625</name>
</gene>
<dbReference type="Proteomes" id="UP000732193">
    <property type="component" value="Unassembled WGS sequence"/>
</dbReference>
<evidence type="ECO:0000313" key="3">
    <source>
        <dbReference type="EMBL" id="MBM1713228.1"/>
    </source>
</evidence>
<keyword evidence="4" id="KW-1185">Reference proteome</keyword>
<feature type="compositionally biased region" description="Polar residues" evidence="1">
    <location>
        <begin position="293"/>
        <end position="305"/>
    </location>
</feature>
<organism evidence="3 4">
    <name type="scientific">Sulfitobacter geojensis</name>
    <dbReference type="NCBI Taxonomy" id="1342299"/>
    <lineage>
        <taxon>Bacteria</taxon>
        <taxon>Pseudomonadati</taxon>
        <taxon>Pseudomonadota</taxon>
        <taxon>Alphaproteobacteria</taxon>
        <taxon>Rhodobacterales</taxon>
        <taxon>Roseobacteraceae</taxon>
        <taxon>Sulfitobacter</taxon>
    </lineage>
</organism>
<dbReference type="PANTHER" id="PTHR34700">
    <property type="entry name" value="POTASSIUM BINDING PROTEIN KBP"/>
    <property type="match status" value="1"/>
</dbReference>
<reference evidence="3 4" key="1">
    <citation type="submission" date="2021-01" db="EMBL/GenBank/DDBJ databases">
        <title>Diatom-associated Roseobacters Show Island Model of Population Structure.</title>
        <authorList>
            <person name="Qu L."/>
            <person name="Feng X."/>
            <person name="Chen Y."/>
            <person name="Li L."/>
            <person name="Wang X."/>
            <person name="Hu Z."/>
            <person name="Wang H."/>
            <person name="Luo H."/>
        </authorList>
    </citation>
    <scope>NUCLEOTIDE SEQUENCE [LARGE SCALE GENOMIC DNA]</scope>
    <source>
        <strain evidence="3 4">TR60-84</strain>
    </source>
</reference>
<dbReference type="InterPro" id="IPR036779">
    <property type="entry name" value="LysM_dom_sf"/>
</dbReference>
<feature type="region of interest" description="Disordered" evidence="1">
    <location>
        <begin position="49"/>
        <end position="108"/>
    </location>
</feature>
<feature type="compositionally biased region" description="Low complexity" evidence="1">
    <location>
        <begin position="273"/>
        <end position="282"/>
    </location>
</feature>
<comment type="caution">
    <text evidence="3">The sequence shown here is derived from an EMBL/GenBank/DDBJ whole genome shotgun (WGS) entry which is preliminary data.</text>
</comment>
<dbReference type="AlphaFoldDB" id="A0AAE2VXC6"/>
<dbReference type="PROSITE" id="PS51782">
    <property type="entry name" value="LYSM"/>
    <property type="match status" value="1"/>
</dbReference>
<dbReference type="InterPro" id="IPR018392">
    <property type="entry name" value="LysM"/>
</dbReference>
<dbReference type="Pfam" id="PF01476">
    <property type="entry name" value="LysM"/>
    <property type="match status" value="1"/>
</dbReference>